<dbReference type="GO" id="GO:0000976">
    <property type="term" value="F:transcription cis-regulatory region binding"/>
    <property type="evidence" value="ECO:0007669"/>
    <property type="project" value="TreeGrafter"/>
</dbReference>
<accession>A0A3M0HS88</accession>
<dbReference type="PANTHER" id="PTHR30055:SF148">
    <property type="entry name" value="TETR-FAMILY TRANSCRIPTIONAL REGULATOR"/>
    <property type="match status" value="1"/>
</dbReference>
<sequence>MRPSQKNLILDAAVRVTERDGITGLTLESAAEEAGVTKGGLMYHFRTRDELLVAIQKHLTRRWEELLEAELGKPLEEATVRESVTAYTRVGAQDTASKAELAFMVESAASPELAAIWDEHITRWAPFPTSAEPYDIDLLVARLAADGLWLLEATSGLPLPESVKAALRKRLAELAEGRTTEEE</sequence>
<evidence type="ECO:0000256" key="2">
    <source>
        <dbReference type="PROSITE-ProRule" id="PRU00335"/>
    </source>
</evidence>
<protein>
    <submittedName>
        <fullName evidence="4">TetR family transcriptional regulator</fullName>
    </submittedName>
</protein>
<name>A0A3M0HS88_9ACTN</name>
<dbReference type="Gene3D" id="1.10.357.10">
    <property type="entry name" value="Tetracycline Repressor, domain 2"/>
    <property type="match status" value="1"/>
</dbReference>
<keyword evidence="1 2" id="KW-0238">DNA-binding</keyword>
<dbReference type="Pfam" id="PF00440">
    <property type="entry name" value="TetR_N"/>
    <property type="match status" value="1"/>
</dbReference>
<dbReference type="PANTHER" id="PTHR30055">
    <property type="entry name" value="HTH-TYPE TRANSCRIPTIONAL REGULATOR RUTR"/>
    <property type="match status" value="1"/>
</dbReference>
<gene>
    <name evidence="4" type="ORF">CTZ28_45380</name>
</gene>
<feature type="domain" description="HTH tetR-type" evidence="3">
    <location>
        <begin position="3"/>
        <end position="63"/>
    </location>
</feature>
<proteinExistence type="predicted"/>
<dbReference type="AlphaFoldDB" id="A0A3M0HS88"/>
<dbReference type="GO" id="GO:0003700">
    <property type="term" value="F:DNA-binding transcription factor activity"/>
    <property type="evidence" value="ECO:0007669"/>
    <property type="project" value="TreeGrafter"/>
</dbReference>
<evidence type="ECO:0000256" key="1">
    <source>
        <dbReference type="ARBA" id="ARBA00023125"/>
    </source>
</evidence>
<comment type="caution">
    <text evidence="4">The sequence shown here is derived from an EMBL/GenBank/DDBJ whole genome shotgun (WGS) entry which is preliminary data.</text>
</comment>
<dbReference type="InterPro" id="IPR001647">
    <property type="entry name" value="HTH_TetR"/>
</dbReference>
<dbReference type="InterPro" id="IPR041479">
    <property type="entry name" value="TetR_CgmR_C"/>
</dbReference>
<dbReference type="OrthoDB" id="9816296at2"/>
<dbReference type="SUPFAM" id="SSF48498">
    <property type="entry name" value="Tetracyclin repressor-like, C-terminal domain"/>
    <property type="match status" value="1"/>
</dbReference>
<dbReference type="InterPro" id="IPR009057">
    <property type="entry name" value="Homeodomain-like_sf"/>
</dbReference>
<reference evidence="4 5" key="1">
    <citation type="submission" date="2017-11" db="EMBL/GenBank/DDBJ databases">
        <title>Draft genome of actinobacteria isolated from guarana (Paullinia cupana (Mart.) Ducke.</title>
        <authorList>
            <person name="Siqueira K.A."/>
            <person name="Liotti R.G."/>
            <person name="Mendes T.A.O."/>
            <person name="Soares M.A."/>
        </authorList>
    </citation>
    <scope>NUCLEOTIDE SEQUENCE [LARGE SCALE GENOMIC DNA]</scope>
    <source>
        <strain evidence="4 5">193</strain>
    </source>
</reference>
<dbReference type="SUPFAM" id="SSF46689">
    <property type="entry name" value="Homeodomain-like"/>
    <property type="match status" value="1"/>
</dbReference>
<evidence type="ECO:0000259" key="3">
    <source>
        <dbReference type="PROSITE" id="PS50977"/>
    </source>
</evidence>
<dbReference type="PROSITE" id="PS50977">
    <property type="entry name" value="HTH_TETR_2"/>
    <property type="match status" value="1"/>
</dbReference>
<dbReference type="Pfam" id="PF17937">
    <property type="entry name" value="TetR_C_28"/>
    <property type="match status" value="1"/>
</dbReference>
<evidence type="ECO:0000313" key="4">
    <source>
        <dbReference type="EMBL" id="RMB79465.1"/>
    </source>
</evidence>
<dbReference type="InterPro" id="IPR050109">
    <property type="entry name" value="HTH-type_TetR-like_transc_reg"/>
</dbReference>
<dbReference type="RefSeq" id="WP_121895861.1">
    <property type="nucleotide sequence ID" value="NZ_PENI01000065.1"/>
</dbReference>
<dbReference type="PRINTS" id="PR00455">
    <property type="entry name" value="HTHTETR"/>
</dbReference>
<dbReference type="EMBL" id="PENI01000065">
    <property type="protein sequence ID" value="RMB79465.1"/>
    <property type="molecule type" value="Genomic_DNA"/>
</dbReference>
<organism evidence="4 5">
    <name type="scientific">Streptomyces shenzhenensis</name>
    <dbReference type="NCBI Taxonomy" id="943815"/>
    <lineage>
        <taxon>Bacteria</taxon>
        <taxon>Bacillati</taxon>
        <taxon>Actinomycetota</taxon>
        <taxon>Actinomycetes</taxon>
        <taxon>Kitasatosporales</taxon>
        <taxon>Streptomycetaceae</taxon>
        <taxon>Streptomyces</taxon>
    </lineage>
</organism>
<evidence type="ECO:0000313" key="5">
    <source>
        <dbReference type="Proteomes" id="UP000270471"/>
    </source>
</evidence>
<dbReference type="Proteomes" id="UP000270471">
    <property type="component" value="Unassembled WGS sequence"/>
</dbReference>
<dbReference type="InterPro" id="IPR036271">
    <property type="entry name" value="Tet_transcr_reg_TetR-rel_C_sf"/>
</dbReference>
<feature type="DNA-binding region" description="H-T-H motif" evidence="2">
    <location>
        <begin position="26"/>
        <end position="45"/>
    </location>
</feature>
<keyword evidence="5" id="KW-1185">Reference proteome</keyword>